<protein>
    <recommendedName>
        <fullName evidence="1">DUF1540 domain-containing protein</fullName>
    </recommendedName>
</protein>
<evidence type="ECO:0000313" key="2">
    <source>
        <dbReference type="EMBL" id="SKA96422.1"/>
    </source>
</evidence>
<evidence type="ECO:0000313" key="3">
    <source>
        <dbReference type="Proteomes" id="UP000190105"/>
    </source>
</evidence>
<dbReference type="InterPro" id="IPR011437">
    <property type="entry name" value="DUF1540"/>
</dbReference>
<feature type="domain" description="DUF1540" evidence="1">
    <location>
        <begin position="8"/>
        <end position="50"/>
    </location>
</feature>
<dbReference type="EMBL" id="FUYH01000021">
    <property type="protein sequence ID" value="SKA96422.1"/>
    <property type="molecule type" value="Genomic_DNA"/>
</dbReference>
<accession>A0A1T4Y3N7</accession>
<dbReference type="Pfam" id="PF07561">
    <property type="entry name" value="DUF1540"/>
    <property type="match status" value="1"/>
</dbReference>
<dbReference type="OrthoDB" id="1756089at2"/>
<sequence length="54" mass="6292">MNQINKSIGCNVTECKYHAQNEPYCSLDRIDVTHHEEPARTKESTDCHSFEPKR</sequence>
<reference evidence="3" key="1">
    <citation type="submission" date="2017-02" db="EMBL/GenBank/DDBJ databases">
        <authorList>
            <person name="Varghese N."/>
            <person name="Submissions S."/>
        </authorList>
    </citation>
    <scope>NUCLEOTIDE SEQUENCE [LARGE SCALE GENOMIC DNA]</scope>
    <source>
        <strain evidence="3">USBA 833</strain>
    </source>
</reference>
<dbReference type="RefSeq" id="WP_078697302.1">
    <property type="nucleotide sequence ID" value="NZ_FUYH01000021.1"/>
</dbReference>
<dbReference type="Proteomes" id="UP000190105">
    <property type="component" value="Unassembled WGS sequence"/>
</dbReference>
<keyword evidence="3" id="KW-1185">Reference proteome</keyword>
<name>A0A1T4Y3N7_9CLOT</name>
<dbReference type="STRING" id="1147123.SAMN05443428_1219"/>
<proteinExistence type="predicted"/>
<organism evidence="2 3">
    <name type="scientific">Caloramator quimbayensis</name>
    <dbReference type="NCBI Taxonomy" id="1147123"/>
    <lineage>
        <taxon>Bacteria</taxon>
        <taxon>Bacillati</taxon>
        <taxon>Bacillota</taxon>
        <taxon>Clostridia</taxon>
        <taxon>Eubacteriales</taxon>
        <taxon>Clostridiaceae</taxon>
        <taxon>Caloramator</taxon>
    </lineage>
</organism>
<dbReference type="AlphaFoldDB" id="A0A1T4Y3N7"/>
<evidence type="ECO:0000259" key="1">
    <source>
        <dbReference type="Pfam" id="PF07561"/>
    </source>
</evidence>
<gene>
    <name evidence="2" type="ORF">SAMN05443428_1219</name>
</gene>